<feature type="active site" description="Charge relay system" evidence="15">
    <location>
        <position position="125"/>
    </location>
</feature>
<comment type="similarity">
    <text evidence="4">Belongs to the peptidase S1C family.</text>
</comment>
<keyword evidence="9" id="KW-0677">Repeat</keyword>
<keyword evidence="7 19" id="KW-0645">Protease</keyword>
<feature type="domain" description="PDZ" evidence="18">
    <location>
        <begin position="267"/>
        <end position="363"/>
    </location>
</feature>
<dbReference type="RefSeq" id="WP_123212969.1">
    <property type="nucleotide sequence ID" value="NZ_RJVO01000010.1"/>
</dbReference>
<evidence type="ECO:0000256" key="13">
    <source>
        <dbReference type="ARBA" id="ARBA00023016"/>
    </source>
</evidence>
<evidence type="ECO:0000256" key="12">
    <source>
        <dbReference type="ARBA" id="ARBA00022825"/>
    </source>
</evidence>
<feature type="binding site" evidence="16">
    <location>
        <begin position="226"/>
        <end position="228"/>
    </location>
    <ligand>
        <name>substrate</name>
    </ligand>
</feature>
<evidence type="ECO:0000256" key="6">
    <source>
        <dbReference type="ARBA" id="ARBA00013958"/>
    </source>
</evidence>
<keyword evidence="8" id="KW-0732">Signal</keyword>
<evidence type="ECO:0000256" key="7">
    <source>
        <dbReference type="ARBA" id="ARBA00022670"/>
    </source>
</evidence>
<feature type="binding site" evidence="16">
    <location>
        <position position="125"/>
    </location>
    <ligand>
        <name>substrate</name>
    </ligand>
</feature>
<dbReference type="CDD" id="cd10839">
    <property type="entry name" value="cpPDZ1_DegP-like"/>
    <property type="match status" value="1"/>
</dbReference>
<dbReference type="PANTHER" id="PTHR22939">
    <property type="entry name" value="SERINE PROTEASE FAMILY S1C HTRA-RELATED"/>
    <property type="match status" value="1"/>
</dbReference>
<dbReference type="EC" id="3.4.21.107" evidence="5"/>
<dbReference type="InterPro" id="IPR009003">
    <property type="entry name" value="Peptidase_S1_PA"/>
</dbReference>
<evidence type="ECO:0000313" key="20">
    <source>
        <dbReference type="Proteomes" id="UP000282106"/>
    </source>
</evidence>
<dbReference type="InParanoid" id="A0A3N0UZL3"/>
<evidence type="ECO:0000256" key="11">
    <source>
        <dbReference type="ARBA" id="ARBA00022801"/>
    </source>
</evidence>
<dbReference type="InterPro" id="IPR001478">
    <property type="entry name" value="PDZ"/>
</dbReference>
<reference evidence="19 20" key="1">
    <citation type="submission" date="2018-10" db="EMBL/GenBank/DDBJ databases">
        <authorList>
            <person name="Chen W.-M."/>
        </authorList>
    </citation>
    <scope>NUCLEOTIDE SEQUENCE [LARGE SCALE GENOMIC DNA]</scope>
    <source>
        <strain evidence="19 20">THS-13</strain>
    </source>
</reference>
<evidence type="ECO:0000259" key="18">
    <source>
        <dbReference type="PROSITE" id="PS50106"/>
    </source>
</evidence>
<evidence type="ECO:0000256" key="14">
    <source>
        <dbReference type="ARBA" id="ARBA00032850"/>
    </source>
</evidence>
<dbReference type="GO" id="GO:0006508">
    <property type="term" value="P:proteolysis"/>
    <property type="evidence" value="ECO:0007669"/>
    <property type="project" value="UniProtKB-KW"/>
</dbReference>
<dbReference type="Gene3D" id="2.40.10.120">
    <property type="match status" value="1"/>
</dbReference>
<dbReference type="PANTHER" id="PTHR22939:SF130">
    <property type="entry name" value="PERIPLASMIC SERINE ENDOPROTEASE DEGP-LIKE-RELATED"/>
    <property type="match status" value="1"/>
</dbReference>
<feature type="binding site" evidence="16">
    <location>
        <position position="155"/>
    </location>
    <ligand>
        <name>substrate</name>
    </ligand>
</feature>
<dbReference type="EMBL" id="RJVO01000010">
    <property type="protein sequence ID" value="ROH85960.1"/>
    <property type="molecule type" value="Genomic_DNA"/>
</dbReference>
<evidence type="ECO:0000256" key="9">
    <source>
        <dbReference type="ARBA" id="ARBA00022737"/>
    </source>
</evidence>
<organism evidence="19 20">
    <name type="scientific">Stagnimonas aquatica</name>
    <dbReference type="NCBI Taxonomy" id="2689987"/>
    <lineage>
        <taxon>Bacteria</taxon>
        <taxon>Pseudomonadati</taxon>
        <taxon>Pseudomonadota</taxon>
        <taxon>Gammaproteobacteria</taxon>
        <taxon>Nevskiales</taxon>
        <taxon>Nevskiaceae</taxon>
        <taxon>Stagnimonas</taxon>
    </lineage>
</organism>
<dbReference type="SUPFAM" id="SSF50494">
    <property type="entry name" value="Trypsin-like serine proteases"/>
    <property type="match status" value="1"/>
</dbReference>
<evidence type="ECO:0000256" key="17">
    <source>
        <dbReference type="SAM" id="MobiDB-lite"/>
    </source>
</evidence>
<name>A0A3N0UZL3_9GAMM</name>
<feature type="active site" description="Charge relay system" evidence="15">
    <location>
        <position position="228"/>
    </location>
</feature>
<comment type="function">
    <text evidence="2">Might be efficient in the degradation of transiently denatured and unfolded proteins which accumulate in the periplasm following stress conditions.</text>
</comment>
<dbReference type="FunFam" id="2.40.10.120:FF:000007">
    <property type="entry name" value="Periplasmic serine endoprotease DegP-like"/>
    <property type="match status" value="1"/>
</dbReference>
<dbReference type="GO" id="GO:0042597">
    <property type="term" value="C:periplasmic space"/>
    <property type="evidence" value="ECO:0007669"/>
    <property type="project" value="UniProtKB-SubCell"/>
</dbReference>
<evidence type="ECO:0000256" key="1">
    <source>
        <dbReference type="ARBA" id="ARBA00001772"/>
    </source>
</evidence>
<evidence type="ECO:0000256" key="8">
    <source>
        <dbReference type="ARBA" id="ARBA00022729"/>
    </source>
</evidence>
<comment type="subcellular location">
    <subcellularLocation>
        <location evidence="3">Periplasm</location>
    </subcellularLocation>
</comment>
<evidence type="ECO:0000256" key="3">
    <source>
        <dbReference type="ARBA" id="ARBA00004418"/>
    </source>
</evidence>
<dbReference type="InterPro" id="IPR001940">
    <property type="entry name" value="Peptidase_S1C"/>
</dbReference>
<dbReference type="AlphaFoldDB" id="A0A3N0UZL3"/>
<comment type="catalytic activity">
    <reaction evidence="1">
        <text>Acts on substrates that are at least partially unfolded. The cleavage site P1 residue is normally between a pair of hydrophobic residues, such as Val-|-Val.</text>
        <dbReference type="EC" id="3.4.21.107"/>
    </reaction>
</comment>
<evidence type="ECO:0000256" key="5">
    <source>
        <dbReference type="ARBA" id="ARBA00013035"/>
    </source>
</evidence>
<dbReference type="Pfam" id="PF13365">
    <property type="entry name" value="Trypsin_2"/>
    <property type="match status" value="1"/>
</dbReference>
<dbReference type="Proteomes" id="UP000282106">
    <property type="component" value="Unassembled WGS sequence"/>
</dbReference>
<keyword evidence="13" id="KW-0346">Stress response</keyword>
<dbReference type="InterPro" id="IPR036034">
    <property type="entry name" value="PDZ_sf"/>
</dbReference>
<evidence type="ECO:0000313" key="19">
    <source>
        <dbReference type="EMBL" id="ROH85960.1"/>
    </source>
</evidence>
<evidence type="ECO:0000256" key="10">
    <source>
        <dbReference type="ARBA" id="ARBA00022764"/>
    </source>
</evidence>
<dbReference type="Pfam" id="PF13180">
    <property type="entry name" value="PDZ_2"/>
    <property type="match status" value="2"/>
</dbReference>
<dbReference type="InterPro" id="IPR011782">
    <property type="entry name" value="Pept_S1C_Do"/>
</dbReference>
<feature type="region of interest" description="Disordered" evidence="17">
    <location>
        <begin position="88"/>
        <end position="107"/>
    </location>
</feature>
<feature type="domain" description="PDZ" evidence="18">
    <location>
        <begin position="395"/>
        <end position="471"/>
    </location>
</feature>
<protein>
    <recommendedName>
        <fullName evidence="6">Probable periplasmic serine endoprotease DegP-like</fullName>
        <ecNumber evidence="5">3.4.21.107</ecNumber>
    </recommendedName>
    <alternativeName>
        <fullName evidence="14">Protease Do</fullName>
    </alternativeName>
</protein>
<evidence type="ECO:0000256" key="15">
    <source>
        <dbReference type="PIRSR" id="PIRSR611782-1"/>
    </source>
</evidence>
<dbReference type="NCBIfam" id="TIGR02037">
    <property type="entry name" value="degP_htrA_DO"/>
    <property type="match status" value="1"/>
</dbReference>
<keyword evidence="20" id="KW-1185">Reference proteome</keyword>
<dbReference type="SMART" id="SM00228">
    <property type="entry name" value="PDZ"/>
    <property type="match status" value="2"/>
</dbReference>
<keyword evidence="12" id="KW-0720">Serine protease</keyword>
<dbReference type="PRINTS" id="PR00834">
    <property type="entry name" value="PROTEASES2C"/>
</dbReference>
<evidence type="ECO:0000256" key="2">
    <source>
        <dbReference type="ARBA" id="ARBA00002610"/>
    </source>
</evidence>
<evidence type="ECO:0000256" key="16">
    <source>
        <dbReference type="PIRSR" id="PIRSR611782-2"/>
    </source>
</evidence>
<dbReference type="PROSITE" id="PS50106">
    <property type="entry name" value="PDZ"/>
    <property type="match status" value="2"/>
</dbReference>
<dbReference type="GO" id="GO:0004252">
    <property type="term" value="F:serine-type endopeptidase activity"/>
    <property type="evidence" value="ECO:0007669"/>
    <property type="project" value="InterPro"/>
</dbReference>
<proteinExistence type="inferred from homology"/>
<sequence length="489" mass="50949">MPSAVWPRAASLCVAALLSVACSRTPAEVRLPDFADLVEEVSPSVVNISTIPAETAAATEAEPGAAEGGAPVPDNLPEWMKRFLEQHAPNGLPPAEEPEESPEDQQSLGSGFVLWKDGYIITNTHVVKDAKEVLVRLSDRRELTATVVGMDEPSDIALLKIDADKLPAVKVAEAGKLRVGQWVMAIGSPFGFDYSVTAGIVSAKGRSLFTEQYVPFIQTDAAINPGNSGGPLFNLKGEVVGVNSQIYSQTGGNSGIAFAIPIEVALRVAEQLKDKGHVTRGWLGVVVQEVTRALAQSFGMARAEGALVAKVIPGSPAEKAGIQPGDVILAFDGQNLGVSSELPPLVGVVDPGADVPLKVLREGKQITVKVEIGELPEEVATGGEAPVRSRLPLGLGVERLSAADRAQARVAEGGVRVLAVEPGPALEAGVREGDVLLTLSGQAIDSAERLKEVVARLAPGSSVPLLIQRDGAPLFLALAVPEAPAEGKK</sequence>
<dbReference type="Gene3D" id="2.30.42.10">
    <property type="match status" value="2"/>
</dbReference>
<feature type="active site" description="Charge relay system" evidence="15">
    <location>
        <position position="155"/>
    </location>
</feature>
<gene>
    <name evidence="19" type="ORF">ED208_16175</name>
</gene>
<dbReference type="SUPFAM" id="SSF50156">
    <property type="entry name" value="PDZ domain-like"/>
    <property type="match status" value="2"/>
</dbReference>
<comment type="caution">
    <text evidence="19">The sequence shown here is derived from an EMBL/GenBank/DDBJ whole genome shotgun (WGS) entry which is preliminary data.</text>
</comment>
<keyword evidence="10" id="KW-0574">Periplasm</keyword>
<evidence type="ECO:0000256" key="4">
    <source>
        <dbReference type="ARBA" id="ARBA00010541"/>
    </source>
</evidence>
<accession>A0A3N0UZL3</accession>
<keyword evidence="11" id="KW-0378">Hydrolase</keyword>